<reference evidence="2 3" key="1">
    <citation type="journal article" date="2021" name="BMC Genomics">
        <title>Datura genome reveals duplications of psychoactive alkaloid biosynthetic genes and high mutation rate following tissue culture.</title>
        <authorList>
            <person name="Rajewski A."/>
            <person name="Carter-House D."/>
            <person name="Stajich J."/>
            <person name="Litt A."/>
        </authorList>
    </citation>
    <scope>NUCLEOTIDE SEQUENCE [LARGE SCALE GENOMIC DNA]</scope>
    <source>
        <strain evidence="2">AR-01</strain>
    </source>
</reference>
<gene>
    <name evidence="2" type="ORF">HAX54_026781</name>
</gene>
<dbReference type="EMBL" id="JACEIK010003254">
    <property type="protein sequence ID" value="MCD9640985.1"/>
    <property type="molecule type" value="Genomic_DNA"/>
</dbReference>
<keyword evidence="1" id="KW-0472">Membrane</keyword>
<sequence>MENSGTHLPFLNTSLSLASLDMRHRTQHKVWIVTSKCIREWQPISVTKFLVDIGELIPLPSQIKSFLKCEGLAIPIFDKLRLYALNTEMEALFRVSKERSETQAQSRTLATILAIFICIYVLQMEIYGM</sequence>
<keyword evidence="1" id="KW-0812">Transmembrane</keyword>
<evidence type="ECO:0000256" key="1">
    <source>
        <dbReference type="SAM" id="Phobius"/>
    </source>
</evidence>
<evidence type="ECO:0000313" key="2">
    <source>
        <dbReference type="EMBL" id="MCD9640985.1"/>
    </source>
</evidence>
<dbReference type="Proteomes" id="UP000823775">
    <property type="component" value="Unassembled WGS sequence"/>
</dbReference>
<accession>A0ABS8V1I1</accession>
<name>A0ABS8V1I1_DATST</name>
<protein>
    <submittedName>
        <fullName evidence="2">Uncharacterized protein</fullName>
    </submittedName>
</protein>
<evidence type="ECO:0000313" key="3">
    <source>
        <dbReference type="Proteomes" id="UP000823775"/>
    </source>
</evidence>
<keyword evidence="3" id="KW-1185">Reference proteome</keyword>
<keyword evidence="1" id="KW-1133">Transmembrane helix</keyword>
<organism evidence="2 3">
    <name type="scientific">Datura stramonium</name>
    <name type="common">Jimsonweed</name>
    <name type="synonym">Common thornapple</name>
    <dbReference type="NCBI Taxonomy" id="4076"/>
    <lineage>
        <taxon>Eukaryota</taxon>
        <taxon>Viridiplantae</taxon>
        <taxon>Streptophyta</taxon>
        <taxon>Embryophyta</taxon>
        <taxon>Tracheophyta</taxon>
        <taxon>Spermatophyta</taxon>
        <taxon>Magnoliopsida</taxon>
        <taxon>eudicotyledons</taxon>
        <taxon>Gunneridae</taxon>
        <taxon>Pentapetalae</taxon>
        <taxon>asterids</taxon>
        <taxon>lamiids</taxon>
        <taxon>Solanales</taxon>
        <taxon>Solanaceae</taxon>
        <taxon>Solanoideae</taxon>
        <taxon>Datureae</taxon>
        <taxon>Datura</taxon>
    </lineage>
</organism>
<comment type="caution">
    <text evidence="2">The sequence shown here is derived from an EMBL/GenBank/DDBJ whole genome shotgun (WGS) entry which is preliminary data.</text>
</comment>
<proteinExistence type="predicted"/>
<feature type="transmembrane region" description="Helical" evidence="1">
    <location>
        <begin position="109"/>
        <end position="128"/>
    </location>
</feature>